<reference evidence="2" key="2">
    <citation type="submission" date="2019-07" db="EMBL/GenBank/DDBJ databases">
        <authorList>
            <person name="Seetharam A."/>
            <person name="Woodhouse M."/>
            <person name="Cannon E."/>
        </authorList>
    </citation>
    <scope>NUCLEOTIDE SEQUENCE [LARGE SCALE GENOMIC DNA]</scope>
    <source>
        <strain evidence="2">cv. B73</strain>
    </source>
</reference>
<proteinExistence type="predicted"/>
<feature type="compositionally biased region" description="Basic and acidic residues" evidence="1">
    <location>
        <begin position="187"/>
        <end position="200"/>
    </location>
</feature>
<dbReference type="Gramene" id="Zm00001eb118530_T001">
    <property type="protein sequence ID" value="Zm00001eb118530_P001"/>
    <property type="gene ID" value="Zm00001eb118530"/>
</dbReference>
<feature type="region of interest" description="Disordered" evidence="1">
    <location>
        <begin position="76"/>
        <end position="113"/>
    </location>
</feature>
<reference evidence="3" key="1">
    <citation type="submission" date="2015-12" db="EMBL/GenBank/DDBJ databases">
        <title>Update maize B73 reference genome by single molecule sequencing technologies.</title>
        <authorList>
            <consortium name="Maize Genome Sequencing Project"/>
            <person name="Ware D."/>
        </authorList>
    </citation>
    <scope>NUCLEOTIDE SEQUENCE [LARGE SCALE GENOMIC DNA]</scope>
    <source>
        <strain evidence="3">cv. B73</strain>
    </source>
</reference>
<accession>A0A804MX75</accession>
<dbReference type="InParanoid" id="A0A804MX75"/>
<feature type="compositionally biased region" description="Basic and acidic residues" evidence="1">
    <location>
        <begin position="81"/>
        <end position="93"/>
    </location>
</feature>
<name>A0A804MX75_MAIZE</name>
<dbReference type="AlphaFoldDB" id="A0A804MX75"/>
<protein>
    <submittedName>
        <fullName evidence="2">Uncharacterized protein</fullName>
    </submittedName>
</protein>
<evidence type="ECO:0000256" key="1">
    <source>
        <dbReference type="SAM" id="MobiDB-lite"/>
    </source>
</evidence>
<feature type="region of interest" description="Disordered" evidence="1">
    <location>
        <begin position="151"/>
        <end position="200"/>
    </location>
</feature>
<evidence type="ECO:0000313" key="2">
    <source>
        <dbReference type="EnsemblPlants" id="Zm00001eb118530_P001"/>
    </source>
</evidence>
<keyword evidence="3" id="KW-1185">Reference proteome</keyword>
<reference evidence="2" key="3">
    <citation type="submission" date="2021-05" db="UniProtKB">
        <authorList>
            <consortium name="EnsemblPlants"/>
        </authorList>
    </citation>
    <scope>IDENTIFICATION</scope>
    <source>
        <strain evidence="2">cv. B73</strain>
    </source>
</reference>
<sequence>MGASRSCVAMAGDVVLPGGGAREGRGGWCHASAWDPRANTEVGARLGGPIHGVRAGELGGLAASTAARRRLRAGRHACRAGKKEKGEGEKGRELTTVTNDDSGEASLDVGEDGGARARWPVDLLPRHASMQRRRGWPHAGVRMGVASWLARGQGRQAPGARPRLTAHGRWSPRWAAAPPWAGARGRGGTEKEGERAEGRE</sequence>
<organism evidence="2 3">
    <name type="scientific">Zea mays</name>
    <name type="common">Maize</name>
    <dbReference type="NCBI Taxonomy" id="4577"/>
    <lineage>
        <taxon>Eukaryota</taxon>
        <taxon>Viridiplantae</taxon>
        <taxon>Streptophyta</taxon>
        <taxon>Embryophyta</taxon>
        <taxon>Tracheophyta</taxon>
        <taxon>Spermatophyta</taxon>
        <taxon>Magnoliopsida</taxon>
        <taxon>Liliopsida</taxon>
        <taxon>Poales</taxon>
        <taxon>Poaceae</taxon>
        <taxon>PACMAD clade</taxon>
        <taxon>Panicoideae</taxon>
        <taxon>Andropogonodae</taxon>
        <taxon>Andropogoneae</taxon>
        <taxon>Tripsacinae</taxon>
        <taxon>Zea</taxon>
    </lineage>
</organism>
<evidence type="ECO:0000313" key="3">
    <source>
        <dbReference type="Proteomes" id="UP000007305"/>
    </source>
</evidence>
<dbReference type="Proteomes" id="UP000007305">
    <property type="component" value="Chromosome 3"/>
</dbReference>
<feature type="compositionally biased region" description="Low complexity" evidence="1">
    <location>
        <begin position="168"/>
        <end position="183"/>
    </location>
</feature>
<dbReference type="EnsemblPlants" id="Zm00001eb118530_T001">
    <property type="protein sequence ID" value="Zm00001eb118530_P001"/>
    <property type="gene ID" value="Zm00001eb118530"/>
</dbReference>